<evidence type="ECO:0000256" key="6">
    <source>
        <dbReference type="ARBA" id="ARBA00023015"/>
    </source>
</evidence>
<gene>
    <name evidence="11" type="ORF">TNIN_391391</name>
</gene>
<reference evidence="11" key="1">
    <citation type="submission" date="2020-08" db="EMBL/GenBank/DDBJ databases">
        <title>Multicomponent nature underlies the extraordinary mechanical properties of spider dragline silk.</title>
        <authorList>
            <person name="Kono N."/>
            <person name="Nakamura H."/>
            <person name="Mori M."/>
            <person name="Yoshida Y."/>
            <person name="Ohtoshi R."/>
            <person name="Malay A.D."/>
            <person name="Moran D.A.P."/>
            <person name="Tomita M."/>
            <person name="Numata K."/>
            <person name="Arakawa K."/>
        </authorList>
    </citation>
    <scope>NUCLEOTIDE SEQUENCE</scope>
</reference>
<evidence type="ECO:0000256" key="2">
    <source>
        <dbReference type="ARBA" id="ARBA00022723"/>
    </source>
</evidence>
<dbReference type="Proteomes" id="UP000886998">
    <property type="component" value="Unassembled WGS sequence"/>
</dbReference>
<dbReference type="GO" id="GO:0005634">
    <property type="term" value="C:nucleus"/>
    <property type="evidence" value="ECO:0007669"/>
    <property type="project" value="UniProtKB-SubCell"/>
</dbReference>
<dbReference type="SUPFAM" id="SSF57667">
    <property type="entry name" value="beta-beta-alpha zinc fingers"/>
    <property type="match status" value="1"/>
</dbReference>
<feature type="domain" description="C2H2-type" evidence="10">
    <location>
        <begin position="158"/>
        <end position="181"/>
    </location>
</feature>
<dbReference type="FunFam" id="3.30.160.60:FF:000624">
    <property type="entry name" value="zinc finger protein 697"/>
    <property type="match status" value="1"/>
</dbReference>
<comment type="subcellular location">
    <subcellularLocation>
        <location evidence="1">Nucleus</location>
    </subcellularLocation>
</comment>
<evidence type="ECO:0000256" key="1">
    <source>
        <dbReference type="ARBA" id="ARBA00004123"/>
    </source>
</evidence>
<dbReference type="Pfam" id="PF00096">
    <property type="entry name" value="zf-C2H2"/>
    <property type="match status" value="2"/>
</dbReference>
<sequence>MLRSQSKEKFKVALFSVNQDTGSVKCCCGRIVKNLSFFGTHRRFCPVYKQAPAVCIPPVLTYKCSYCFLTFKCKKDLLMHHKAQHKWFVVNYLHQTYHFCIIKFLSIHSYVRSPLAASNIQTTKYPFSGFKCQFCGRTFNQKAHLVQHLRIHTGERPFKCSKCDKCFKRNESLRYHFMTVHGFCT</sequence>
<evidence type="ECO:0000259" key="10">
    <source>
        <dbReference type="PROSITE" id="PS50157"/>
    </source>
</evidence>
<dbReference type="PROSITE" id="PS50157">
    <property type="entry name" value="ZINC_FINGER_C2H2_2"/>
    <property type="match status" value="3"/>
</dbReference>
<keyword evidence="6" id="KW-0805">Transcription regulation</keyword>
<keyword evidence="8" id="KW-0539">Nucleus</keyword>
<keyword evidence="12" id="KW-1185">Reference proteome</keyword>
<evidence type="ECO:0000256" key="3">
    <source>
        <dbReference type="ARBA" id="ARBA00022737"/>
    </source>
</evidence>
<dbReference type="InterPro" id="IPR013087">
    <property type="entry name" value="Znf_C2H2_type"/>
</dbReference>
<organism evidence="11 12">
    <name type="scientific">Trichonephila inaurata madagascariensis</name>
    <dbReference type="NCBI Taxonomy" id="2747483"/>
    <lineage>
        <taxon>Eukaryota</taxon>
        <taxon>Metazoa</taxon>
        <taxon>Ecdysozoa</taxon>
        <taxon>Arthropoda</taxon>
        <taxon>Chelicerata</taxon>
        <taxon>Arachnida</taxon>
        <taxon>Araneae</taxon>
        <taxon>Araneomorphae</taxon>
        <taxon>Entelegynae</taxon>
        <taxon>Araneoidea</taxon>
        <taxon>Nephilidae</taxon>
        <taxon>Trichonephila</taxon>
        <taxon>Trichonephila inaurata</taxon>
    </lineage>
</organism>
<dbReference type="GO" id="GO:0003677">
    <property type="term" value="F:DNA binding"/>
    <property type="evidence" value="ECO:0007669"/>
    <property type="project" value="UniProtKB-KW"/>
</dbReference>
<dbReference type="OrthoDB" id="6436001at2759"/>
<accession>A0A8X6XRY8</accession>
<dbReference type="PANTHER" id="PTHR24394">
    <property type="entry name" value="ZINC FINGER PROTEIN"/>
    <property type="match status" value="1"/>
</dbReference>
<evidence type="ECO:0000256" key="8">
    <source>
        <dbReference type="ARBA" id="ARBA00023242"/>
    </source>
</evidence>
<name>A0A8X6XRY8_9ARAC</name>
<protein>
    <recommendedName>
        <fullName evidence="10">C2H2-type domain-containing protein</fullName>
    </recommendedName>
</protein>
<dbReference type="EMBL" id="BMAV01011573">
    <property type="protein sequence ID" value="GFY57539.1"/>
    <property type="molecule type" value="Genomic_DNA"/>
</dbReference>
<dbReference type="GO" id="GO:0008270">
    <property type="term" value="F:zinc ion binding"/>
    <property type="evidence" value="ECO:0007669"/>
    <property type="project" value="UniProtKB-KW"/>
</dbReference>
<dbReference type="Gene3D" id="3.30.160.60">
    <property type="entry name" value="Classic Zinc Finger"/>
    <property type="match status" value="2"/>
</dbReference>
<keyword evidence="3" id="KW-0677">Repeat</keyword>
<dbReference type="PANTHER" id="PTHR24394:SF48">
    <property type="entry name" value="ZINC FINGER PROTEIN 771"/>
    <property type="match status" value="1"/>
</dbReference>
<evidence type="ECO:0000256" key="5">
    <source>
        <dbReference type="ARBA" id="ARBA00022833"/>
    </source>
</evidence>
<keyword evidence="4 9" id="KW-0863">Zinc-finger</keyword>
<evidence type="ECO:0000256" key="4">
    <source>
        <dbReference type="ARBA" id="ARBA00022771"/>
    </source>
</evidence>
<keyword evidence="2" id="KW-0479">Metal-binding</keyword>
<dbReference type="GO" id="GO:0000981">
    <property type="term" value="F:DNA-binding transcription factor activity, RNA polymerase II-specific"/>
    <property type="evidence" value="ECO:0007669"/>
    <property type="project" value="TreeGrafter"/>
</dbReference>
<evidence type="ECO:0000256" key="7">
    <source>
        <dbReference type="ARBA" id="ARBA00023163"/>
    </source>
</evidence>
<keyword evidence="7" id="KW-0804">Transcription</keyword>
<dbReference type="SMART" id="SM00355">
    <property type="entry name" value="ZnF_C2H2"/>
    <property type="match status" value="3"/>
</dbReference>
<comment type="caution">
    <text evidence="11">The sequence shown here is derived from an EMBL/GenBank/DDBJ whole genome shotgun (WGS) entry which is preliminary data.</text>
</comment>
<evidence type="ECO:0000313" key="11">
    <source>
        <dbReference type="EMBL" id="GFY57539.1"/>
    </source>
</evidence>
<dbReference type="InterPro" id="IPR036236">
    <property type="entry name" value="Znf_C2H2_sf"/>
</dbReference>
<proteinExistence type="predicted"/>
<evidence type="ECO:0000256" key="9">
    <source>
        <dbReference type="PROSITE-ProRule" id="PRU00042"/>
    </source>
</evidence>
<dbReference type="FunFam" id="3.30.160.60:FF:000625">
    <property type="entry name" value="Zinc finger protein 536"/>
    <property type="match status" value="1"/>
</dbReference>
<keyword evidence="5" id="KW-0862">Zinc</keyword>
<feature type="domain" description="C2H2-type" evidence="10">
    <location>
        <begin position="130"/>
        <end position="157"/>
    </location>
</feature>
<dbReference type="PROSITE" id="PS00028">
    <property type="entry name" value="ZINC_FINGER_C2H2_1"/>
    <property type="match status" value="3"/>
</dbReference>
<feature type="domain" description="C2H2-type" evidence="10">
    <location>
        <begin position="62"/>
        <end position="85"/>
    </location>
</feature>
<dbReference type="AlphaFoldDB" id="A0A8X6XRY8"/>
<evidence type="ECO:0000313" key="12">
    <source>
        <dbReference type="Proteomes" id="UP000886998"/>
    </source>
</evidence>